<evidence type="ECO:0000313" key="2">
    <source>
        <dbReference type="Proteomes" id="UP000309747"/>
    </source>
</evidence>
<dbReference type="EMBL" id="SUNI01000057">
    <property type="protein sequence ID" value="TJZ88626.1"/>
    <property type="molecule type" value="Genomic_DNA"/>
</dbReference>
<reference evidence="1 2" key="1">
    <citation type="submission" date="2019-04" db="EMBL/GenBank/DDBJ databases">
        <authorList>
            <person name="Li J."/>
        </authorList>
    </citation>
    <scope>NUCLEOTIDE SEQUENCE [LARGE SCALE GENOMIC DNA]</scope>
    <source>
        <strain evidence="1 2">KCTC 42687</strain>
    </source>
</reference>
<protein>
    <submittedName>
        <fullName evidence="1">Uncharacterized protein</fullName>
    </submittedName>
</protein>
<organism evidence="1 2">
    <name type="scientific">Paracoccus gahaiensis</name>
    <dbReference type="NCBI Taxonomy" id="1706839"/>
    <lineage>
        <taxon>Bacteria</taxon>
        <taxon>Pseudomonadati</taxon>
        <taxon>Pseudomonadota</taxon>
        <taxon>Alphaproteobacteria</taxon>
        <taxon>Rhodobacterales</taxon>
        <taxon>Paracoccaceae</taxon>
        <taxon>Paracoccus</taxon>
    </lineage>
</organism>
<sequence>MFGRNGTCYIVMPRHVAGPFPRVTVSTAAPVESATATVISPFWPGIDLALGVARGGIGNRCQSELEALAETRETSSAHQADLLRLNQTGEISREQLQVADRTYLTFTGTLADPEAAIGQGTSGAFAFVDGQPAGMAVSSDDTQRATFIRSGEIFIHIRRYLDEQGGAFAAPSDASVTEPVDDADTDALPLRVLESSVRPVNPMFAPENMTGPGQFVFAQQALMQVAVGFDAITPTSRLVIRSNPGPGQTSPKTVLLTWSLEGEGAGFRSWLRGEMAADGVFDTGKVAQRNLRRLQVIVLDTWGSGDVVIDEITAY</sequence>
<name>A0A4U0R287_9RHOB</name>
<dbReference type="Proteomes" id="UP000309747">
    <property type="component" value="Unassembled WGS sequence"/>
</dbReference>
<evidence type="ECO:0000313" key="1">
    <source>
        <dbReference type="EMBL" id="TJZ88626.1"/>
    </source>
</evidence>
<gene>
    <name evidence="1" type="ORF">FA743_19940</name>
</gene>
<proteinExistence type="predicted"/>
<keyword evidence="2" id="KW-1185">Reference proteome</keyword>
<dbReference type="OrthoDB" id="7847525at2"/>
<comment type="caution">
    <text evidence="1">The sequence shown here is derived from an EMBL/GenBank/DDBJ whole genome shotgun (WGS) entry which is preliminary data.</text>
</comment>
<dbReference type="AlphaFoldDB" id="A0A4U0R287"/>
<accession>A0A4U0R287</accession>